<evidence type="ECO:0000313" key="2">
    <source>
        <dbReference type="Proteomes" id="UP000032748"/>
    </source>
</evidence>
<protein>
    <submittedName>
        <fullName evidence="1">Uncharacterized protein</fullName>
    </submittedName>
</protein>
<gene>
    <name evidence="1" type="ORF">PCL1606_60530</name>
</gene>
<accession>A0A0D5Y849</accession>
<dbReference type="KEGG" id="pcz:PCL1606_60530"/>
<evidence type="ECO:0000313" key="1">
    <source>
        <dbReference type="EMBL" id="AKA27496.1"/>
    </source>
</evidence>
<dbReference type="Proteomes" id="UP000032748">
    <property type="component" value="Chromosome"/>
</dbReference>
<reference evidence="1 2" key="1">
    <citation type="journal article" date="2015" name="Mol. Plant Microbe Interact.">
        <title>Comparative Genomic Analysis of Pseudomonas chlororaphis PCL1606 Reveals New Insight into Antifungal Compounds Involved in Biocontrol.</title>
        <authorList>
            <person name="Calderon C.E."/>
            <person name="Ramos C."/>
            <person name="de Vicente A."/>
            <person name="Cazorla F.M."/>
        </authorList>
    </citation>
    <scope>NUCLEOTIDE SEQUENCE [LARGE SCALE GENOMIC DNA]</scope>
    <source>
        <strain evidence="1 2">PCL1606</strain>
    </source>
</reference>
<name>A0A0D5Y849_9PSED</name>
<dbReference type="PATRIC" id="fig|587753.10.peg.6035"/>
<organism evidence="1 2">
    <name type="scientific">Pseudomonas chlororaphis</name>
    <dbReference type="NCBI Taxonomy" id="587753"/>
    <lineage>
        <taxon>Bacteria</taxon>
        <taxon>Pseudomonadati</taxon>
        <taxon>Pseudomonadota</taxon>
        <taxon>Gammaproteobacteria</taxon>
        <taxon>Pseudomonadales</taxon>
        <taxon>Pseudomonadaceae</taxon>
        <taxon>Pseudomonas</taxon>
    </lineage>
</organism>
<dbReference type="AlphaFoldDB" id="A0A0D5Y849"/>
<dbReference type="EMBL" id="CP011110">
    <property type="protein sequence ID" value="AKA27496.1"/>
    <property type="molecule type" value="Genomic_DNA"/>
</dbReference>
<sequence>MLDRRQLRPALAQCYATRPVCAGPLAVPPAPRSFARFKVMP</sequence>
<proteinExistence type="predicted"/>